<dbReference type="EMBL" id="CP059322">
    <property type="protein sequence ID" value="QLQ36660.1"/>
    <property type="molecule type" value="Genomic_DNA"/>
</dbReference>
<reference evidence="3" key="1">
    <citation type="submission" date="2020-07" db="EMBL/GenBank/DDBJ databases">
        <title>A new Micromonospora strain with potent antibiotic activity isolated from the microbiome of a mid-Atlantic deep-sea sponge.</title>
        <authorList>
            <person name="Back C.R."/>
            <person name="Stennett H.L."/>
            <person name="Williams S.E."/>
            <person name="Wang L."/>
            <person name="Ojeda Gomez J."/>
            <person name="Abdulle O.M."/>
            <person name="Duffy T."/>
            <person name="Hendry K.R."/>
            <person name="Powell D."/>
            <person name="Stach J.E."/>
            <person name="Essex-Lopresti A.E."/>
            <person name="Willis C.L."/>
            <person name="Curnow P."/>
            <person name="Race P.R."/>
        </authorList>
    </citation>
    <scope>NUCLEOTIDE SEQUENCE [LARGE SCALE GENOMIC DNA]</scope>
    <source>
        <strain evidence="3">28ISP2-46</strain>
    </source>
</reference>
<reference evidence="2 3" key="2">
    <citation type="journal article" date="2021" name="Mar. Drugs">
        <title>A New Micromonospora Strain with Antibiotic Activity Isolated from the Microbiome of a Mid-Atlantic Deep-Sea Sponge.</title>
        <authorList>
            <person name="Back C.R."/>
            <person name="Stennett H.L."/>
            <person name="Williams S.E."/>
            <person name="Wang L."/>
            <person name="Ojeda Gomez J."/>
            <person name="Abdulle O.M."/>
            <person name="Duffy T."/>
            <person name="Neal C."/>
            <person name="Mantell J."/>
            <person name="Jepson M.A."/>
            <person name="Hendry K.R."/>
            <person name="Powell D."/>
            <person name="Stach J.E.M."/>
            <person name="Essex-Lopresti A.E."/>
            <person name="Willis C.L."/>
            <person name="Curnow P."/>
            <person name="Race P.R."/>
        </authorList>
    </citation>
    <scope>NUCLEOTIDE SEQUENCE [LARGE SCALE GENOMIC DNA]</scope>
    <source>
        <strain evidence="2 3">28ISP2-46</strain>
    </source>
</reference>
<proteinExistence type="predicted"/>
<name>A0A7L6B500_9ACTN</name>
<evidence type="ECO:0000256" key="1">
    <source>
        <dbReference type="SAM" id="MobiDB-lite"/>
    </source>
</evidence>
<accession>A0A7L6B500</accession>
<dbReference type="RefSeq" id="WP_181569175.1">
    <property type="nucleotide sequence ID" value="NZ_CP059322.2"/>
</dbReference>
<evidence type="ECO:0000313" key="2">
    <source>
        <dbReference type="EMBL" id="QLQ36660.1"/>
    </source>
</evidence>
<protein>
    <submittedName>
        <fullName evidence="2">Uncharacterized protein</fullName>
    </submittedName>
</protein>
<dbReference type="AlphaFoldDB" id="A0A7L6B500"/>
<dbReference type="KEGG" id="mfeu:H1D33_25895"/>
<feature type="region of interest" description="Disordered" evidence="1">
    <location>
        <begin position="55"/>
        <end position="77"/>
    </location>
</feature>
<feature type="region of interest" description="Disordered" evidence="1">
    <location>
        <begin position="1"/>
        <end position="41"/>
    </location>
</feature>
<gene>
    <name evidence="2" type="ORF">H1D33_25895</name>
</gene>
<dbReference type="Proteomes" id="UP000510844">
    <property type="component" value="Chromosome"/>
</dbReference>
<sequence>MPAGSHFGGRSARGGSTSTTRRGPSLTKGLALLDSRAGRPDHALRRVDDGLARLTAALGPGERPQDLARLRHNRARG</sequence>
<evidence type="ECO:0000313" key="3">
    <source>
        <dbReference type="Proteomes" id="UP000510844"/>
    </source>
</evidence>
<keyword evidence="3" id="KW-1185">Reference proteome</keyword>
<organism evidence="2 3">
    <name type="scientific">Micromonospora robiginosa</name>
    <dbReference type="NCBI Taxonomy" id="2749844"/>
    <lineage>
        <taxon>Bacteria</taxon>
        <taxon>Bacillati</taxon>
        <taxon>Actinomycetota</taxon>
        <taxon>Actinomycetes</taxon>
        <taxon>Micromonosporales</taxon>
        <taxon>Micromonosporaceae</taxon>
        <taxon>Micromonospora</taxon>
    </lineage>
</organism>
<feature type="compositionally biased region" description="Low complexity" evidence="1">
    <location>
        <begin position="8"/>
        <end position="27"/>
    </location>
</feature>